<dbReference type="Proteomes" id="UP001145021">
    <property type="component" value="Unassembled WGS sequence"/>
</dbReference>
<accession>A0A9W8CI75</accession>
<organism evidence="11 12">
    <name type="scientific">Coemansia asiatica</name>
    <dbReference type="NCBI Taxonomy" id="1052880"/>
    <lineage>
        <taxon>Eukaryota</taxon>
        <taxon>Fungi</taxon>
        <taxon>Fungi incertae sedis</taxon>
        <taxon>Zoopagomycota</taxon>
        <taxon>Kickxellomycotina</taxon>
        <taxon>Kickxellomycetes</taxon>
        <taxon>Kickxellales</taxon>
        <taxon>Kickxellaceae</taxon>
        <taxon>Coemansia</taxon>
    </lineage>
</organism>
<evidence type="ECO:0000256" key="6">
    <source>
        <dbReference type="ARBA" id="ARBA00023098"/>
    </source>
</evidence>
<evidence type="ECO:0000256" key="3">
    <source>
        <dbReference type="ARBA" id="ARBA00022801"/>
    </source>
</evidence>
<evidence type="ECO:0000256" key="5">
    <source>
        <dbReference type="ARBA" id="ARBA00022989"/>
    </source>
</evidence>
<reference evidence="11" key="1">
    <citation type="submission" date="2022-07" db="EMBL/GenBank/DDBJ databases">
        <title>Phylogenomic reconstructions and comparative analyses of Kickxellomycotina fungi.</title>
        <authorList>
            <person name="Reynolds N.K."/>
            <person name="Stajich J.E."/>
            <person name="Barry K."/>
            <person name="Grigoriev I.V."/>
            <person name="Crous P."/>
            <person name="Smith M.E."/>
        </authorList>
    </citation>
    <scope>NUCLEOTIDE SEQUENCE</scope>
    <source>
        <strain evidence="11">NBRC 105413</strain>
    </source>
</reference>
<evidence type="ECO:0000256" key="10">
    <source>
        <dbReference type="SAM" id="SignalP"/>
    </source>
</evidence>
<dbReference type="GO" id="GO:0008654">
    <property type="term" value="P:phospholipid biosynthetic process"/>
    <property type="evidence" value="ECO:0007669"/>
    <property type="project" value="TreeGrafter"/>
</dbReference>
<feature type="region of interest" description="Disordered" evidence="8">
    <location>
        <begin position="41"/>
        <end position="60"/>
    </location>
</feature>
<dbReference type="PANTHER" id="PTHR23129">
    <property type="entry name" value="ACYL-COENZYME A DIPHOSPHATASE FITM2"/>
    <property type="match status" value="1"/>
</dbReference>
<comment type="caution">
    <text evidence="11">The sequence shown here is derived from an EMBL/GenBank/DDBJ whole genome shotgun (WGS) entry which is preliminary data.</text>
</comment>
<keyword evidence="5 9" id="KW-1133">Transmembrane helix</keyword>
<evidence type="ECO:0000256" key="8">
    <source>
        <dbReference type="SAM" id="MobiDB-lite"/>
    </source>
</evidence>
<dbReference type="AlphaFoldDB" id="A0A9W8CI75"/>
<gene>
    <name evidence="11" type="ORF">LPJ64_004822</name>
</gene>
<keyword evidence="7 9" id="KW-0472">Membrane</keyword>
<evidence type="ECO:0000313" key="11">
    <source>
        <dbReference type="EMBL" id="KAJ1643401.1"/>
    </source>
</evidence>
<evidence type="ECO:0000256" key="4">
    <source>
        <dbReference type="ARBA" id="ARBA00022824"/>
    </source>
</evidence>
<feature type="transmembrane region" description="Helical" evidence="9">
    <location>
        <begin position="109"/>
        <end position="128"/>
    </location>
</feature>
<keyword evidence="12" id="KW-1185">Reference proteome</keyword>
<feature type="transmembrane region" description="Helical" evidence="9">
    <location>
        <begin position="232"/>
        <end position="256"/>
    </location>
</feature>
<dbReference type="GO" id="GO:0034389">
    <property type="term" value="P:lipid droplet organization"/>
    <property type="evidence" value="ECO:0007669"/>
    <property type="project" value="TreeGrafter"/>
</dbReference>
<name>A0A9W8CI75_9FUNG</name>
<dbReference type="EMBL" id="JANBOH010000259">
    <property type="protein sequence ID" value="KAJ1643401.1"/>
    <property type="molecule type" value="Genomic_DNA"/>
</dbReference>
<keyword evidence="2 9" id="KW-0812">Transmembrane</keyword>
<keyword evidence="3" id="KW-0378">Hydrolase</keyword>
<keyword evidence="6" id="KW-0443">Lipid metabolism</keyword>
<evidence type="ECO:0000313" key="12">
    <source>
        <dbReference type="Proteomes" id="UP001145021"/>
    </source>
</evidence>
<feature type="transmembrane region" description="Helical" evidence="9">
    <location>
        <begin position="262"/>
        <end position="279"/>
    </location>
</feature>
<keyword evidence="10" id="KW-0732">Signal</keyword>
<comment type="subcellular location">
    <subcellularLocation>
        <location evidence="1">Endoplasmic reticulum membrane</location>
        <topology evidence="1">Multi-pass membrane protein</topology>
    </subcellularLocation>
</comment>
<feature type="chain" id="PRO_5040891073" description="Fat storage-inducing transmembrane protein" evidence="10">
    <location>
        <begin position="33"/>
        <end position="282"/>
    </location>
</feature>
<evidence type="ECO:0000256" key="2">
    <source>
        <dbReference type="ARBA" id="ARBA00022692"/>
    </source>
</evidence>
<evidence type="ECO:0008006" key="13">
    <source>
        <dbReference type="Google" id="ProtNLM"/>
    </source>
</evidence>
<dbReference type="GO" id="GO:0019915">
    <property type="term" value="P:lipid storage"/>
    <property type="evidence" value="ECO:0007669"/>
    <property type="project" value="InterPro"/>
</dbReference>
<dbReference type="Pfam" id="PF10261">
    <property type="entry name" value="FIT"/>
    <property type="match status" value="1"/>
</dbReference>
<dbReference type="GO" id="GO:0005789">
    <property type="term" value="C:endoplasmic reticulum membrane"/>
    <property type="evidence" value="ECO:0007669"/>
    <property type="project" value="UniProtKB-SubCell"/>
</dbReference>
<evidence type="ECO:0000256" key="1">
    <source>
        <dbReference type="ARBA" id="ARBA00004477"/>
    </source>
</evidence>
<sequence length="282" mass="29766">MSPAMAPRQSRSRSPLAPAAVLAALLAAIVCGLLHSAGQDPGHMHAQTQPQPQPQPQPSLWASKKNPLNTYFAKLAWAWTTALFVAALPMRASPRSLSLSLPLPTAARALASYALATLYWVLMTQWFFGPSLFDRVFVLTGGACQHGSSADADSMLLPAASLNACRAAGGWWSGGHDVSGHCFLLLHSALFLTEEVLGPLLFARQHTAAQPTSSGSSSSSSDAMRAARRARLGVVAATLALVALWTAMLFSTAAYFHGAREVASGAALGIAYWAAAYRVRLQ</sequence>
<feature type="signal peptide" evidence="10">
    <location>
        <begin position="1"/>
        <end position="32"/>
    </location>
</feature>
<keyword evidence="4" id="KW-0256">Endoplasmic reticulum</keyword>
<protein>
    <recommendedName>
        <fullName evidence="13">Fat storage-inducing transmembrane protein</fullName>
    </recommendedName>
</protein>
<evidence type="ECO:0000256" key="7">
    <source>
        <dbReference type="ARBA" id="ARBA00023136"/>
    </source>
</evidence>
<feature type="transmembrane region" description="Helical" evidence="9">
    <location>
        <begin position="70"/>
        <end position="88"/>
    </location>
</feature>
<proteinExistence type="predicted"/>
<dbReference type="GO" id="GO:0010945">
    <property type="term" value="F:coenzyme A diphosphatase activity"/>
    <property type="evidence" value="ECO:0007669"/>
    <property type="project" value="InterPro"/>
</dbReference>
<evidence type="ECO:0000256" key="9">
    <source>
        <dbReference type="SAM" id="Phobius"/>
    </source>
</evidence>
<dbReference type="InterPro" id="IPR019388">
    <property type="entry name" value="FIT"/>
</dbReference>
<dbReference type="PANTHER" id="PTHR23129:SF0">
    <property type="entry name" value="ACYL-COENZYME A DIPHOSPHATASE FITM2"/>
    <property type="match status" value="1"/>
</dbReference>